<evidence type="ECO:0000256" key="7">
    <source>
        <dbReference type="ARBA" id="ARBA00023273"/>
    </source>
</evidence>
<organism evidence="12 13">
    <name type="scientific">Rhynocoris fuscipes</name>
    <dbReference type="NCBI Taxonomy" id="488301"/>
    <lineage>
        <taxon>Eukaryota</taxon>
        <taxon>Metazoa</taxon>
        <taxon>Ecdysozoa</taxon>
        <taxon>Arthropoda</taxon>
        <taxon>Hexapoda</taxon>
        <taxon>Insecta</taxon>
        <taxon>Pterygota</taxon>
        <taxon>Neoptera</taxon>
        <taxon>Paraneoptera</taxon>
        <taxon>Hemiptera</taxon>
        <taxon>Heteroptera</taxon>
        <taxon>Panheteroptera</taxon>
        <taxon>Cimicomorpha</taxon>
        <taxon>Reduviidae</taxon>
        <taxon>Harpactorinae</taxon>
        <taxon>Harpactorini</taxon>
        <taxon>Rhynocoris</taxon>
    </lineage>
</organism>
<accession>A0AAW1CFM1</accession>
<dbReference type="PROSITE" id="PS51336">
    <property type="entry name" value="DM10"/>
    <property type="match status" value="3"/>
</dbReference>
<keyword evidence="6" id="KW-0206">Cytoskeleton</keyword>
<dbReference type="InterPro" id="IPR002048">
    <property type="entry name" value="EF_hand_dom"/>
</dbReference>
<dbReference type="InterPro" id="IPR006602">
    <property type="entry name" value="DM10_dom"/>
</dbReference>
<name>A0AAW1CFM1_9HEMI</name>
<evidence type="ECO:0000313" key="12">
    <source>
        <dbReference type="EMBL" id="KAK9497021.1"/>
    </source>
</evidence>
<evidence type="ECO:0000259" key="10">
    <source>
        <dbReference type="PROSITE" id="PS50222"/>
    </source>
</evidence>
<evidence type="ECO:0000256" key="1">
    <source>
        <dbReference type="ARBA" id="ARBA00004611"/>
    </source>
</evidence>
<dbReference type="Proteomes" id="UP001461498">
    <property type="component" value="Unassembled WGS sequence"/>
</dbReference>
<comment type="caution">
    <text evidence="12">The sequence shown here is derived from an EMBL/GenBank/DDBJ whole genome shotgun (WGS) entry which is preliminary data.</text>
</comment>
<keyword evidence="2" id="KW-0963">Cytoplasm</keyword>
<dbReference type="FunFam" id="2.30.29.170:FF:000002">
    <property type="entry name" value="EF-hand domain (C-terminal) containing 1"/>
    <property type="match status" value="1"/>
</dbReference>
<evidence type="ECO:0000256" key="9">
    <source>
        <dbReference type="ARBA" id="ARBA00039880"/>
    </source>
</evidence>
<dbReference type="Gene3D" id="1.10.238.10">
    <property type="entry name" value="EF-hand"/>
    <property type="match status" value="1"/>
</dbReference>
<evidence type="ECO:0000256" key="8">
    <source>
        <dbReference type="ARBA" id="ARBA00035003"/>
    </source>
</evidence>
<evidence type="ECO:0000256" key="6">
    <source>
        <dbReference type="ARBA" id="ARBA00023212"/>
    </source>
</evidence>
<proteinExistence type="predicted"/>
<dbReference type="PANTHER" id="PTHR12086">
    <property type="entry name" value="EF-HAND DOMAIN C-TERMINAL CONTAINING PROTEIN"/>
    <property type="match status" value="1"/>
</dbReference>
<dbReference type="PROSITE" id="PS50222">
    <property type="entry name" value="EF_HAND_2"/>
    <property type="match status" value="1"/>
</dbReference>
<dbReference type="InterPro" id="IPR040193">
    <property type="entry name" value="EFHC1/EFHC2/EFHB"/>
</dbReference>
<dbReference type="GO" id="GO:0010975">
    <property type="term" value="P:regulation of neuron projection development"/>
    <property type="evidence" value="ECO:0007669"/>
    <property type="project" value="TreeGrafter"/>
</dbReference>
<evidence type="ECO:0000259" key="11">
    <source>
        <dbReference type="PROSITE" id="PS51336"/>
    </source>
</evidence>
<evidence type="ECO:0000256" key="4">
    <source>
        <dbReference type="ARBA" id="ARBA00022846"/>
    </source>
</evidence>
<gene>
    <name evidence="12" type="ORF">O3M35_012813</name>
</gene>
<keyword evidence="4" id="KW-0282">Flagellum</keyword>
<dbReference type="EMBL" id="JAPXFL010000022">
    <property type="protein sequence ID" value="KAK9497021.1"/>
    <property type="molecule type" value="Genomic_DNA"/>
</dbReference>
<sequence length="760" mass="88912">MRYPKRPLLPGSTLNSNVGQTRFHKSHHLDFVVPGVCYTSDKNLPGIGGVPLAGAESDLEPSIYALGEKIKLPPWLIFDKHALTFDSYYIEPTETSPEYNFVVHRCKIYFFLEDGSIKVVEQKNPFQDGGPSGCIIRRQRVRYPIQGSTEFYDILDFNIGLNVELFGKVFKLIDCDEFTRKFLNRLGISVPDRLTAPEDPHSKLMQEKMKKPCPPVQMNKKMTLEEYLSDDNRKLNFMAYWDDRESPNGLVHLLVICYYLKDDTIEIKDVTDKENIYSIYKRGKLPMDIKRKYCQLGDEEPHTVLNALGPSIEKLRYVLDPLDIGRDHRPIYTDRDMRIGSIVSAFGRKIVIYNCDEFTKQYYRTKYGLENFDPVERPPTKEEELAKLEKKIEFKIPPHNVFGDYEDSLGNCLKLHIETIVKPYTKFLEKDKMGYDSRILRFVAEMLVKNKANGRYFIISYFLKDDSFTVYEKVCANDGFRGGVFMHQRQMLKPGERNVKNRKPEIYTFNDLYIGNTVIFDEFHFRLIASDDYTLRYMETHPSEFPKSNMKLIMEKVKQTIKPIYKSFAASFLEGQEFVPAPYKKFSDTMKAAFGEKITEHEILTIARHYMYECPTEKISLDALRQYTHDELRKKLFNDFERLRECFYHFDPNKCGYVSKKDTYAILRGCRLPLDVEHIRIILERFGKGEQCDIVYNELIQFLNYNCDPGSKHIQPVNISATMSWLNECRPQPRSKVSHIDIDKFLKDLDFEKDLANESK</sequence>
<keyword evidence="5" id="KW-0969">Cilium</keyword>
<keyword evidence="13" id="KW-1185">Reference proteome</keyword>
<dbReference type="Pfam" id="PF06565">
    <property type="entry name" value="DM10_dom"/>
    <property type="match status" value="3"/>
</dbReference>
<comment type="function">
    <text evidence="8">Microtubule inner protein (MIP) part of the dynein-decorated doublet microtubules (DMTs) in cilia axoneme, which is required for motile cilia beating.</text>
</comment>
<reference evidence="12 13" key="1">
    <citation type="submission" date="2022-12" db="EMBL/GenBank/DDBJ databases">
        <title>Chromosome-level genome assembly of true bugs.</title>
        <authorList>
            <person name="Ma L."/>
            <person name="Li H."/>
        </authorList>
    </citation>
    <scope>NUCLEOTIDE SEQUENCE [LARGE SCALE GENOMIC DNA]</scope>
    <source>
        <strain evidence="12">Lab_2022b</strain>
    </source>
</reference>
<keyword evidence="7" id="KW-0966">Cell projection</keyword>
<evidence type="ECO:0000256" key="5">
    <source>
        <dbReference type="ARBA" id="ARBA00023069"/>
    </source>
</evidence>
<keyword evidence="3" id="KW-0677">Repeat</keyword>
<dbReference type="SUPFAM" id="SSF47473">
    <property type="entry name" value="EF-hand"/>
    <property type="match status" value="1"/>
</dbReference>
<dbReference type="GO" id="GO:0005874">
    <property type="term" value="C:microtubule"/>
    <property type="evidence" value="ECO:0007669"/>
    <property type="project" value="TreeGrafter"/>
</dbReference>
<comment type="subcellular location">
    <subcellularLocation>
        <location evidence="1">Cytoplasm</location>
        <location evidence="1">Cytoskeleton</location>
        <location evidence="1">Flagellum axoneme</location>
    </subcellularLocation>
</comment>
<dbReference type="SMART" id="SM00676">
    <property type="entry name" value="DM10"/>
    <property type="match status" value="3"/>
</dbReference>
<feature type="domain" description="DM10" evidence="11">
    <location>
        <begin position="79"/>
        <end position="187"/>
    </location>
</feature>
<protein>
    <recommendedName>
        <fullName evidence="9">EF-hand domain-containing family member C2</fullName>
    </recommendedName>
</protein>
<dbReference type="AlphaFoldDB" id="A0AAW1CFM1"/>
<feature type="domain" description="EF-hand" evidence="10">
    <location>
        <begin position="638"/>
        <end position="673"/>
    </location>
</feature>
<evidence type="ECO:0000313" key="13">
    <source>
        <dbReference type="Proteomes" id="UP001461498"/>
    </source>
</evidence>
<dbReference type="FunFam" id="2.30.29.170:FF:000004">
    <property type="entry name" value="EF-hand domain containing 2"/>
    <property type="match status" value="1"/>
</dbReference>
<feature type="domain" description="DM10" evidence="11">
    <location>
        <begin position="231"/>
        <end position="367"/>
    </location>
</feature>
<dbReference type="PANTHER" id="PTHR12086:SF11">
    <property type="entry name" value="EF-HAND DOMAIN-CONTAINING FAMILY MEMBER C2"/>
    <property type="match status" value="1"/>
</dbReference>
<dbReference type="GO" id="GO:0005509">
    <property type="term" value="F:calcium ion binding"/>
    <property type="evidence" value="ECO:0007669"/>
    <property type="project" value="InterPro"/>
</dbReference>
<feature type="domain" description="DM10" evidence="11">
    <location>
        <begin position="436"/>
        <end position="542"/>
    </location>
</feature>
<dbReference type="InterPro" id="IPR011992">
    <property type="entry name" value="EF-hand-dom_pair"/>
</dbReference>
<evidence type="ECO:0000256" key="2">
    <source>
        <dbReference type="ARBA" id="ARBA00022490"/>
    </source>
</evidence>
<dbReference type="Gene3D" id="2.30.29.170">
    <property type="match status" value="3"/>
</dbReference>
<evidence type="ECO:0000256" key="3">
    <source>
        <dbReference type="ARBA" id="ARBA00022737"/>
    </source>
</evidence>